<organism evidence="3 4">
    <name type="scientific">Aureococcus anophagefferens</name>
    <name type="common">Harmful bloom alga</name>
    <dbReference type="NCBI Taxonomy" id="44056"/>
    <lineage>
        <taxon>Eukaryota</taxon>
        <taxon>Sar</taxon>
        <taxon>Stramenopiles</taxon>
        <taxon>Ochrophyta</taxon>
        <taxon>Pelagophyceae</taxon>
        <taxon>Pelagomonadales</taxon>
        <taxon>Pelagomonadaceae</taxon>
        <taxon>Aureococcus</taxon>
    </lineage>
</organism>
<dbReference type="Gene3D" id="3.40.50.150">
    <property type="entry name" value="Vaccinia Virus protein VP39"/>
    <property type="match status" value="1"/>
</dbReference>
<protein>
    <submittedName>
        <fullName evidence="3">Protein-arginine omega-N asymmetric methyltransferase</fullName>
    </submittedName>
</protein>
<keyword evidence="4" id="KW-1185">Reference proteome</keyword>
<evidence type="ECO:0000256" key="1">
    <source>
        <dbReference type="ARBA" id="ARBA00022691"/>
    </source>
</evidence>
<evidence type="ECO:0000313" key="3">
    <source>
        <dbReference type="EMBL" id="KAK7242078.1"/>
    </source>
</evidence>
<comment type="caution">
    <text evidence="3">The sequence shown here is derived from an EMBL/GenBank/DDBJ whole genome shotgun (WGS) entry which is preliminary data.</text>
</comment>
<name>A0ABR1G0N6_AURAN</name>
<dbReference type="Gene3D" id="1.25.40.20">
    <property type="entry name" value="Ankyrin repeat-containing domain"/>
    <property type="match status" value="1"/>
</dbReference>
<keyword evidence="3" id="KW-0489">Methyltransferase</keyword>
<gene>
    <name evidence="3" type="primary">prmt-3</name>
    <name evidence="3" type="ORF">SO694_0015609</name>
</gene>
<dbReference type="Proteomes" id="UP001363151">
    <property type="component" value="Unassembled WGS sequence"/>
</dbReference>
<evidence type="ECO:0000313" key="4">
    <source>
        <dbReference type="Proteomes" id="UP001363151"/>
    </source>
</evidence>
<feature type="chain" id="PRO_5046301731" evidence="2">
    <location>
        <begin position="26"/>
        <end position="470"/>
    </location>
</feature>
<keyword evidence="2" id="KW-0732">Signal</keyword>
<dbReference type="PANTHER" id="PTHR11006">
    <property type="entry name" value="PROTEIN ARGININE N-METHYLTRANSFERASE"/>
    <property type="match status" value="1"/>
</dbReference>
<dbReference type="EMBL" id="JBBJCI010000150">
    <property type="protein sequence ID" value="KAK7242078.1"/>
    <property type="molecule type" value="Genomic_DNA"/>
</dbReference>
<accession>A0ABR1G0N6</accession>
<dbReference type="GO" id="GO:0008168">
    <property type="term" value="F:methyltransferase activity"/>
    <property type="evidence" value="ECO:0007669"/>
    <property type="project" value="UniProtKB-KW"/>
</dbReference>
<proteinExistence type="predicted"/>
<feature type="signal peptide" evidence="2">
    <location>
        <begin position="1"/>
        <end position="25"/>
    </location>
</feature>
<dbReference type="SUPFAM" id="SSF53335">
    <property type="entry name" value="S-adenosyl-L-methionine-dependent methyltransferases"/>
    <property type="match status" value="1"/>
</dbReference>
<dbReference type="InterPro" id="IPR036770">
    <property type="entry name" value="Ankyrin_rpt-contain_sf"/>
</dbReference>
<dbReference type="PANTHER" id="PTHR11006:SF53">
    <property type="entry name" value="PROTEIN ARGININE N-METHYLTRANSFERASE 3"/>
    <property type="match status" value="1"/>
</dbReference>
<reference evidence="3 4" key="1">
    <citation type="submission" date="2024-03" db="EMBL/GenBank/DDBJ databases">
        <title>Aureococcus anophagefferens CCMP1851 and Kratosvirus quantuckense: Draft genome of a second virus-susceptible host strain in the model system.</title>
        <authorList>
            <person name="Chase E."/>
            <person name="Truchon A.R."/>
            <person name="Schepens W."/>
            <person name="Wilhelm S.W."/>
        </authorList>
    </citation>
    <scope>NUCLEOTIDE SEQUENCE [LARGE SCALE GENOMIC DNA]</scope>
    <source>
        <strain evidence="3 4">CCMP1851</strain>
    </source>
</reference>
<evidence type="ECO:0000256" key="2">
    <source>
        <dbReference type="SAM" id="SignalP"/>
    </source>
</evidence>
<dbReference type="GO" id="GO:0032259">
    <property type="term" value="P:methylation"/>
    <property type="evidence" value="ECO:0007669"/>
    <property type="project" value="UniProtKB-KW"/>
</dbReference>
<dbReference type="InterPro" id="IPR029063">
    <property type="entry name" value="SAM-dependent_MTases_sf"/>
</dbReference>
<keyword evidence="3" id="KW-0808">Transferase</keyword>
<dbReference type="InterPro" id="IPR025799">
    <property type="entry name" value="Arg_MeTrfase"/>
</dbReference>
<sequence length="470" mass="49562">MARPRLAGCAARRLALVLLAFRASCYDRPRVVRLHPGPRLAAHAEYEVSWTATDLGTADEAWIEFDLKHYQSMVNDGPRTALFLDELERRLAAYPPGTATVLDLGTGPFALFAKAAARLGARKVYAIEAVPASAARARKEVSDAAKYGREFAEGVVEVLEGFSTDVALPEKVDLVIFEIAGSIASEEGCYATMRDARDRFLARPDDASSYIPHAYQTLGAPATDLCHHGGGVEDPGAPVLRVQSDDATLRLLADPLLVEDIVFSAPLPARGAVPPASELAWAVDGARVDANEAHFAGLLEPDRAAVEANGYDVADLARDVATTLTGVALWPRLVFDAGGERTYETRGPRGEMRRSHWPTDAAADGLCLGDGAFKRCGIDTLWYVTGSAGAYSIHKRKVDDVDEDLCLDRASCDLPTGASSASSSAPGADPAAGDKDNITALMEAAIGGHADVAARLLEAAPASLGAAAAA</sequence>
<keyword evidence="1" id="KW-0949">S-adenosyl-L-methionine</keyword>